<feature type="compositionally biased region" description="Low complexity" evidence="1">
    <location>
        <begin position="227"/>
        <end position="244"/>
    </location>
</feature>
<dbReference type="AlphaFoldDB" id="A0AAN6ZEU0"/>
<gene>
    <name evidence="3" type="ORF">BT67DRAFT_441513</name>
</gene>
<feature type="transmembrane region" description="Helical" evidence="2">
    <location>
        <begin position="63"/>
        <end position="83"/>
    </location>
</feature>
<reference evidence="3" key="1">
    <citation type="journal article" date="2023" name="Mol. Phylogenet. Evol.">
        <title>Genome-scale phylogeny and comparative genomics of the fungal order Sordariales.</title>
        <authorList>
            <person name="Hensen N."/>
            <person name="Bonometti L."/>
            <person name="Westerberg I."/>
            <person name="Brannstrom I.O."/>
            <person name="Guillou S."/>
            <person name="Cros-Aarteil S."/>
            <person name="Calhoun S."/>
            <person name="Haridas S."/>
            <person name="Kuo A."/>
            <person name="Mondo S."/>
            <person name="Pangilinan J."/>
            <person name="Riley R."/>
            <person name="LaButti K."/>
            <person name="Andreopoulos B."/>
            <person name="Lipzen A."/>
            <person name="Chen C."/>
            <person name="Yan M."/>
            <person name="Daum C."/>
            <person name="Ng V."/>
            <person name="Clum A."/>
            <person name="Steindorff A."/>
            <person name="Ohm R.A."/>
            <person name="Martin F."/>
            <person name="Silar P."/>
            <person name="Natvig D.O."/>
            <person name="Lalanne C."/>
            <person name="Gautier V."/>
            <person name="Ament-Velasquez S.L."/>
            <person name="Kruys A."/>
            <person name="Hutchinson M.I."/>
            <person name="Powell A.J."/>
            <person name="Barry K."/>
            <person name="Miller A.N."/>
            <person name="Grigoriev I.V."/>
            <person name="Debuchy R."/>
            <person name="Gladieux P."/>
            <person name="Hiltunen Thoren M."/>
            <person name="Johannesson H."/>
        </authorList>
    </citation>
    <scope>NUCLEOTIDE SEQUENCE</scope>
    <source>
        <strain evidence="3">CBS 123565</strain>
    </source>
</reference>
<feature type="compositionally biased region" description="Pro residues" evidence="1">
    <location>
        <begin position="308"/>
        <end position="318"/>
    </location>
</feature>
<keyword evidence="2" id="KW-1133">Transmembrane helix</keyword>
<sequence length="318" mass="34261">MADNTVPQQQYAGPAAPPYSEKAKAQYIQQTPAWVVVVRALQVLFGFIVLCMAGWLIHGYAMGANAFAVVCGLFTAIVVGYTLITEKVHGANGAYNIWAVLSLDFAMAIFWLASLGSNAALRASFTQEVNIESCYNDGSAVSSNHCTISKRSINKRGAVVGSAGLSVMSAIAGVSALVWLLFIATLVFHGHTFRLWHQAHKTPSADNATVEMKAQGTPMLGPQTAGAPAHPQYAEQQQQQQYPSQYPPQYPPQAQPAAYPQQTAAYPPQQPSPAPYQQPGAQQYAQYPDPSQSQYSQQTYSPHGTPAPGQPYYPPAQQ</sequence>
<proteinExistence type="predicted"/>
<keyword evidence="2" id="KW-0472">Membrane</keyword>
<dbReference type="EMBL" id="MU853407">
    <property type="protein sequence ID" value="KAK4135081.1"/>
    <property type="molecule type" value="Genomic_DNA"/>
</dbReference>
<evidence type="ECO:0000256" key="1">
    <source>
        <dbReference type="SAM" id="MobiDB-lite"/>
    </source>
</evidence>
<evidence type="ECO:0000313" key="3">
    <source>
        <dbReference type="EMBL" id="KAK4135081.1"/>
    </source>
</evidence>
<feature type="transmembrane region" description="Helical" evidence="2">
    <location>
        <begin position="33"/>
        <end position="57"/>
    </location>
</feature>
<protein>
    <recommendedName>
        <fullName evidence="5">MARVEL domain-containing protein</fullName>
    </recommendedName>
</protein>
<reference evidence="3" key="2">
    <citation type="submission" date="2023-05" db="EMBL/GenBank/DDBJ databases">
        <authorList>
            <consortium name="Lawrence Berkeley National Laboratory"/>
            <person name="Steindorff A."/>
            <person name="Hensen N."/>
            <person name="Bonometti L."/>
            <person name="Westerberg I."/>
            <person name="Brannstrom I.O."/>
            <person name="Guillou S."/>
            <person name="Cros-Aarteil S."/>
            <person name="Calhoun S."/>
            <person name="Haridas S."/>
            <person name="Kuo A."/>
            <person name="Mondo S."/>
            <person name="Pangilinan J."/>
            <person name="Riley R."/>
            <person name="Labutti K."/>
            <person name="Andreopoulos B."/>
            <person name="Lipzen A."/>
            <person name="Chen C."/>
            <person name="Yanf M."/>
            <person name="Daum C."/>
            <person name="Ng V."/>
            <person name="Clum A."/>
            <person name="Ohm R."/>
            <person name="Martin F."/>
            <person name="Silar P."/>
            <person name="Natvig D."/>
            <person name="Lalanne C."/>
            <person name="Gautier V."/>
            <person name="Ament-Velasquez S.L."/>
            <person name="Kruys A."/>
            <person name="Hutchinson M.I."/>
            <person name="Powell A.J."/>
            <person name="Barry K."/>
            <person name="Miller A.N."/>
            <person name="Grigoriev I.V."/>
            <person name="Debuchy R."/>
            <person name="Gladieux P."/>
            <person name="Thoren M.H."/>
            <person name="Johannesson H."/>
        </authorList>
    </citation>
    <scope>NUCLEOTIDE SEQUENCE</scope>
    <source>
        <strain evidence="3">CBS 123565</strain>
    </source>
</reference>
<name>A0AAN6ZEU0_9PEZI</name>
<evidence type="ECO:0008006" key="5">
    <source>
        <dbReference type="Google" id="ProtNLM"/>
    </source>
</evidence>
<evidence type="ECO:0000256" key="2">
    <source>
        <dbReference type="SAM" id="Phobius"/>
    </source>
</evidence>
<keyword evidence="2" id="KW-0812">Transmembrane</keyword>
<accession>A0AAN6ZEU0</accession>
<feature type="compositionally biased region" description="Low complexity" evidence="1">
    <location>
        <begin position="277"/>
        <end position="302"/>
    </location>
</feature>
<feature type="transmembrane region" description="Helical" evidence="2">
    <location>
        <begin position="95"/>
        <end position="113"/>
    </location>
</feature>
<dbReference type="PANTHER" id="PTHR37451">
    <property type="entry name" value="MARVEL DOMAIN"/>
    <property type="match status" value="1"/>
</dbReference>
<keyword evidence="4" id="KW-1185">Reference proteome</keyword>
<feature type="compositionally biased region" description="Low complexity" evidence="1">
    <location>
        <begin position="255"/>
        <end position="267"/>
    </location>
</feature>
<organism evidence="3 4">
    <name type="scientific">Trichocladium antarcticum</name>
    <dbReference type="NCBI Taxonomy" id="1450529"/>
    <lineage>
        <taxon>Eukaryota</taxon>
        <taxon>Fungi</taxon>
        <taxon>Dikarya</taxon>
        <taxon>Ascomycota</taxon>
        <taxon>Pezizomycotina</taxon>
        <taxon>Sordariomycetes</taxon>
        <taxon>Sordariomycetidae</taxon>
        <taxon>Sordariales</taxon>
        <taxon>Chaetomiaceae</taxon>
        <taxon>Trichocladium</taxon>
    </lineage>
</organism>
<evidence type="ECO:0000313" key="4">
    <source>
        <dbReference type="Proteomes" id="UP001304895"/>
    </source>
</evidence>
<dbReference type="PANTHER" id="PTHR37451:SF4">
    <property type="entry name" value="MARVEL DOMAIN-CONTAINING PROTEIN"/>
    <property type="match status" value="1"/>
</dbReference>
<dbReference type="Proteomes" id="UP001304895">
    <property type="component" value="Unassembled WGS sequence"/>
</dbReference>
<feature type="region of interest" description="Disordered" evidence="1">
    <location>
        <begin position="217"/>
        <end position="318"/>
    </location>
</feature>
<feature type="compositionally biased region" description="Pro residues" evidence="1">
    <location>
        <begin position="245"/>
        <end position="254"/>
    </location>
</feature>
<feature type="transmembrane region" description="Helical" evidence="2">
    <location>
        <begin position="165"/>
        <end position="188"/>
    </location>
</feature>
<comment type="caution">
    <text evidence="3">The sequence shown here is derived from an EMBL/GenBank/DDBJ whole genome shotgun (WGS) entry which is preliminary data.</text>
</comment>